<proteinExistence type="predicted"/>
<dbReference type="OrthoDB" id="10422412at2759"/>
<comment type="caution">
    <text evidence="1">The sequence shown here is derived from an EMBL/GenBank/DDBJ whole genome shotgun (WGS) entry which is preliminary data.</text>
</comment>
<organism evidence="1 2">
    <name type="scientific">Penicillium cosmopolitanum</name>
    <dbReference type="NCBI Taxonomy" id="1131564"/>
    <lineage>
        <taxon>Eukaryota</taxon>
        <taxon>Fungi</taxon>
        <taxon>Dikarya</taxon>
        <taxon>Ascomycota</taxon>
        <taxon>Pezizomycotina</taxon>
        <taxon>Eurotiomycetes</taxon>
        <taxon>Eurotiomycetidae</taxon>
        <taxon>Eurotiales</taxon>
        <taxon>Aspergillaceae</taxon>
        <taxon>Penicillium</taxon>
    </lineage>
</organism>
<dbReference type="GeneID" id="81373371"/>
<gene>
    <name evidence="1" type="ORF">N7509_009754</name>
</gene>
<keyword evidence="2" id="KW-1185">Reference proteome</keyword>
<reference evidence="1" key="1">
    <citation type="submission" date="2022-12" db="EMBL/GenBank/DDBJ databases">
        <authorList>
            <person name="Petersen C."/>
        </authorList>
    </citation>
    <scope>NUCLEOTIDE SEQUENCE</scope>
    <source>
        <strain evidence="1">IBT 29677</strain>
    </source>
</reference>
<sequence length="126" mass="14039">MSDTACLGPAFTFPHAPRNAPWAAPADLAQHPNKTVIMHRVENLGPLAKFWEMDEVMKAMISTRAHCTYISGYSDNGGTERQKVSQEIVRVRCRTRKLNPWLMLIAKSRGRSDSAMQPCSPVALQS</sequence>
<evidence type="ECO:0000313" key="1">
    <source>
        <dbReference type="EMBL" id="KAJ5387213.1"/>
    </source>
</evidence>
<reference evidence="1" key="2">
    <citation type="journal article" date="2023" name="IMA Fungus">
        <title>Comparative genomic study of the Penicillium genus elucidates a diverse pangenome and 15 lateral gene transfer events.</title>
        <authorList>
            <person name="Petersen C."/>
            <person name="Sorensen T."/>
            <person name="Nielsen M.R."/>
            <person name="Sondergaard T.E."/>
            <person name="Sorensen J.L."/>
            <person name="Fitzpatrick D.A."/>
            <person name="Frisvad J.C."/>
            <person name="Nielsen K.L."/>
        </authorList>
    </citation>
    <scope>NUCLEOTIDE SEQUENCE</scope>
    <source>
        <strain evidence="1">IBT 29677</strain>
    </source>
</reference>
<dbReference type="EMBL" id="JAPZBU010000009">
    <property type="protein sequence ID" value="KAJ5387213.1"/>
    <property type="molecule type" value="Genomic_DNA"/>
</dbReference>
<accession>A0A9X0B3W9</accession>
<protein>
    <submittedName>
        <fullName evidence="1">Uncharacterized protein</fullName>
    </submittedName>
</protein>
<dbReference type="AlphaFoldDB" id="A0A9X0B3W9"/>
<dbReference type="RefSeq" id="XP_056485011.1">
    <property type="nucleotide sequence ID" value="XM_056634391.1"/>
</dbReference>
<dbReference type="Proteomes" id="UP001147747">
    <property type="component" value="Unassembled WGS sequence"/>
</dbReference>
<name>A0A9X0B3W9_9EURO</name>
<evidence type="ECO:0000313" key="2">
    <source>
        <dbReference type="Proteomes" id="UP001147747"/>
    </source>
</evidence>